<evidence type="ECO:0000313" key="2">
    <source>
        <dbReference type="EMBL" id="KAA3470068.1"/>
    </source>
</evidence>
<gene>
    <name evidence="2" type="ORF">EPI10_015807</name>
</gene>
<accession>A0A5B6VLX5</accession>
<dbReference type="OrthoDB" id="1419664at2759"/>
<dbReference type="EMBL" id="SMMG02000006">
    <property type="protein sequence ID" value="KAA3470068.1"/>
    <property type="molecule type" value="Genomic_DNA"/>
</dbReference>
<name>A0A5B6VLX5_9ROSI</name>
<organism evidence="2 3">
    <name type="scientific">Gossypium australe</name>
    <dbReference type="NCBI Taxonomy" id="47621"/>
    <lineage>
        <taxon>Eukaryota</taxon>
        <taxon>Viridiplantae</taxon>
        <taxon>Streptophyta</taxon>
        <taxon>Embryophyta</taxon>
        <taxon>Tracheophyta</taxon>
        <taxon>Spermatophyta</taxon>
        <taxon>Magnoliopsida</taxon>
        <taxon>eudicotyledons</taxon>
        <taxon>Gunneridae</taxon>
        <taxon>Pentapetalae</taxon>
        <taxon>rosids</taxon>
        <taxon>malvids</taxon>
        <taxon>Malvales</taxon>
        <taxon>Malvaceae</taxon>
        <taxon>Malvoideae</taxon>
        <taxon>Gossypium</taxon>
    </lineage>
</organism>
<evidence type="ECO:0000259" key="1">
    <source>
        <dbReference type="Pfam" id="PF24626"/>
    </source>
</evidence>
<dbReference type="InterPro" id="IPR056924">
    <property type="entry name" value="SH3_Tf2-1"/>
</dbReference>
<evidence type="ECO:0000313" key="3">
    <source>
        <dbReference type="Proteomes" id="UP000325315"/>
    </source>
</evidence>
<dbReference type="PANTHER" id="PTHR46148:SF44">
    <property type="entry name" value="GAG-POL POLYPROTEIN"/>
    <property type="match status" value="1"/>
</dbReference>
<feature type="domain" description="Tf2-1-like SH3-like" evidence="1">
    <location>
        <begin position="52"/>
        <end position="101"/>
    </location>
</feature>
<keyword evidence="3" id="KW-1185">Reference proteome</keyword>
<dbReference type="PANTHER" id="PTHR46148">
    <property type="entry name" value="CHROMO DOMAIN-CONTAINING PROTEIN"/>
    <property type="match status" value="1"/>
</dbReference>
<dbReference type="Proteomes" id="UP000325315">
    <property type="component" value="Unassembled WGS sequence"/>
</dbReference>
<sequence length="131" mass="15266">MEPYKALYKCKCRAPLSWSKLSERKIFGTNLIYETKDKVRVIRDCLKASSDRKKLKGKLNSRFIGPYEILKRIRPVAYSLALPPELKKIHNVFHVSVLRPYYSDTSHVITSEKVELQPNLSYNEEPVRILA</sequence>
<proteinExistence type="predicted"/>
<comment type="caution">
    <text evidence="2">The sequence shown here is derived from an EMBL/GenBank/DDBJ whole genome shotgun (WGS) entry which is preliminary data.</text>
</comment>
<protein>
    <submittedName>
        <fullName evidence="2">Retrotransposon protein, Ty3-gypsy subclass</fullName>
    </submittedName>
</protein>
<dbReference type="AlphaFoldDB" id="A0A5B6VLX5"/>
<dbReference type="Pfam" id="PF24626">
    <property type="entry name" value="SH3_Tf2-1"/>
    <property type="match status" value="1"/>
</dbReference>
<reference evidence="3" key="1">
    <citation type="journal article" date="2019" name="Plant Biotechnol. J.">
        <title>Genome sequencing of the Australian wild diploid species Gossypium australe highlights disease resistance and delayed gland morphogenesis.</title>
        <authorList>
            <person name="Cai Y."/>
            <person name="Cai X."/>
            <person name="Wang Q."/>
            <person name="Wang P."/>
            <person name="Zhang Y."/>
            <person name="Cai C."/>
            <person name="Xu Y."/>
            <person name="Wang K."/>
            <person name="Zhou Z."/>
            <person name="Wang C."/>
            <person name="Geng S."/>
            <person name="Li B."/>
            <person name="Dong Q."/>
            <person name="Hou Y."/>
            <person name="Wang H."/>
            <person name="Ai P."/>
            <person name="Liu Z."/>
            <person name="Yi F."/>
            <person name="Sun M."/>
            <person name="An G."/>
            <person name="Cheng J."/>
            <person name="Zhang Y."/>
            <person name="Shi Q."/>
            <person name="Xie Y."/>
            <person name="Shi X."/>
            <person name="Chang Y."/>
            <person name="Huang F."/>
            <person name="Chen Y."/>
            <person name="Hong S."/>
            <person name="Mi L."/>
            <person name="Sun Q."/>
            <person name="Zhang L."/>
            <person name="Zhou B."/>
            <person name="Peng R."/>
            <person name="Zhang X."/>
            <person name="Liu F."/>
        </authorList>
    </citation>
    <scope>NUCLEOTIDE SEQUENCE [LARGE SCALE GENOMIC DNA]</scope>
    <source>
        <strain evidence="3">cv. PA1801</strain>
    </source>
</reference>